<accession>A0A9X5E9N6</accession>
<dbReference type="Proteomes" id="UP000031532">
    <property type="component" value="Unassembled WGS sequence"/>
</dbReference>
<dbReference type="EMBL" id="JTJC03000005">
    <property type="protein sequence ID" value="NHC36664.1"/>
    <property type="molecule type" value="Genomic_DNA"/>
</dbReference>
<feature type="transmembrane region" description="Helical" evidence="7">
    <location>
        <begin position="142"/>
        <end position="164"/>
    </location>
</feature>
<gene>
    <name evidence="9" type="ORF">QH73_0018790</name>
</gene>
<evidence type="ECO:0000256" key="7">
    <source>
        <dbReference type="SAM" id="Phobius"/>
    </source>
</evidence>
<keyword evidence="4 7" id="KW-0812">Transmembrane</keyword>
<dbReference type="PANTHER" id="PTHR42709:SF6">
    <property type="entry name" value="UNDECAPRENYL PHOSPHATE TRANSPORTER A"/>
    <property type="match status" value="1"/>
</dbReference>
<name>A0A9X5E9N6_9CYAN</name>
<feature type="transmembrane region" description="Helical" evidence="7">
    <location>
        <begin position="56"/>
        <end position="77"/>
    </location>
</feature>
<comment type="subcellular location">
    <subcellularLocation>
        <location evidence="1">Cell membrane</location>
        <topology evidence="1">Multi-pass membrane protein</topology>
    </subcellularLocation>
</comment>
<sequence>MSLEFLSLERIQEIAHQYGYWAVFLGILLENLGIPVPGETVTIVGGFLAGSDELNYWLVLGDAIAGAAIGGTCGYLIGRKFGWSFMLQVGRIFRISEDRLLEMKEQFSHNATKAVFFGRFIALLRIFAGPLAGVAQMPYAKFFIYNLAGAAAWASVMVTLAFFVGKIVSLEELVALTAKFGIVALAIAFAVIFVPLWLEARKAGVGSRESGVGSQE</sequence>
<comment type="similarity">
    <text evidence="2">Belongs to the DedA family.</text>
</comment>
<evidence type="ECO:0000256" key="3">
    <source>
        <dbReference type="ARBA" id="ARBA00022475"/>
    </source>
</evidence>
<reference evidence="9 10" key="1">
    <citation type="journal article" date="2015" name="Genome Announc.">
        <title>Draft Genome Sequence of the Terrestrial Cyanobacterium Scytonema millei VB511283, Isolated from Eastern India.</title>
        <authorList>
            <person name="Sen D."/>
            <person name="Chandrababunaidu M.M."/>
            <person name="Singh D."/>
            <person name="Sanghi N."/>
            <person name="Ghorai A."/>
            <person name="Mishra G.P."/>
            <person name="Madduluri M."/>
            <person name="Adhikary S.P."/>
            <person name="Tripathy S."/>
        </authorList>
    </citation>
    <scope>NUCLEOTIDE SEQUENCE [LARGE SCALE GENOMIC DNA]</scope>
    <source>
        <strain evidence="9 10">VB511283</strain>
    </source>
</reference>
<dbReference type="InterPro" id="IPR032816">
    <property type="entry name" value="VTT_dom"/>
</dbReference>
<evidence type="ECO:0000256" key="1">
    <source>
        <dbReference type="ARBA" id="ARBA00004651"/>
    </source>
</evidence>
<keyword evidence="10" id="KW-1185">Reference proteome</keyword>
<dbReference type="GO" id="GO:0005886">
    <property type="term" value="C:plasma membrane"/>
    <property type="evidence" value="ECO:0007669"/>
    <property type="project" value="UniProtKB-SubCell"/>
</dbReference>
<evidence type="ECO:0000313" key="9">
    <source>
        <dbReference type="EMBL" id="NHC36664.1"/>
    </source>
</evidence>
<keyword evidence="6 7" id="KW-0472">Membrane</keyword>
<organism evidence="9 10">
    <name type="scientific">Scytonema millei VB511283</name>
    <dbReference type="NCBI Taxonomy" id="1245923"/>
    <lineage>
        <taxon>Bacteria</taxon>
        <taxon>Bacillati</taxon>
        <taxon>Cyanobacteriota</taxon>
        <taxon>Cyanophyceae</taxon>
        <taxon>Nostocales</taxon>
        <taxon>Scytonemataceae</taxon>
        <taxon>Scytonema</taxon>
    </lineage>
</organism>
<evidence type="ECO:0000259" key="8">
    <source>
        <dbReference type="Pfam" id="PF09335"/>
    </source>
</evidence>
<proteinExistence type="inferred from homology"/>
<evidence type="ECO:0000256" key="2">
    <source>
        <dbReference type="ARBA" id="ARBA00010792"/>
    </source>
</evidence>
<dbReference type="InterPro" id="IPR051311">
    <property type="entry name" value="DedA_domain"/>
</dbReference>
<dbReference type="RefSeq" id="WP_039715925.1">
    <property type="nucleotide sequence ID" value="NZ_JTJC03000005.1"/>
</dbReference>
<evidence type="ECO:0000256" key="6">
    <source>
        <dbReference type="ARBA" id="ARBA00023136"/>
    </source>
</evidence>
<dbReference type="Pfam" id="PF09335">
    <property type="entry name" value="VTT_dom"/>
    <property type="match status" value="1"/>
</dbReference>
<dbReference type="AlphaFoldDB" id="A0A9X5E9N6"/>
<keyword evidence="5 7" id="KW-1133">Transmembrane helix</keyword>
<feature type="transmembrane region" description="Helical" evidence="7">
    <location>
        <begin position="114"/>
        <end position="136"/>
    </location>
</feature>
<feature type="transmembrane region" description="Helical" evidence="7">
    <location>
        <begin position="176"/>
        <end position="198"/>
    </location>
</feature>
<evidence type="ECO:0000256" key="5">
    <source>
        <dbReference type="ARBA" id="ARBA00022989"/>
    </source>
</evidence>
<protein>
    <submittedName>
        <fullName evidence="9">DedA family protein</fullName>
    </submittedName>
</protein>
<dbReference type="PANTHER" id="PTHR42709">
    <property type="entry name" value="ALKALINE PHOSPHATASE LIKE PROTEIN"/>
    <property type="match status" value="1"/>
</dbReference>
<evidence type="ECO:0000256" key="4">
    <source>
        <dbReference type="ARBA" id="ARBA00022692"/>
    </source>
</evidence>
<comment type="caution">
    <text evidence="9">The sequence shown here is derived from an EMBL/GenBank/DDBJ whole genome shotgun (WGS) entry which is preliminary data.</text>
</comment>
<feature type="transmembrane region" description="Helical" evidence="7">
    <location>
        <begin position="18"/>
        <end position="36"/>
    </location>
</feature>
<feature type="domain" description="VTT" evidence="8">
    <location>
        <begin position="36"/>
        <end position="160"/>
    </location>
</feature>
<keyword evidence="3" id="KW-1003">Cell membrane</keyword>
<evidence type="ECO:0000313" key="10">
    <source>
        <dbReference type="Proteomes" id="UP000031532"/>
    </source>
</evidence>
<dbReference type="OrthoDB" id="9813426at2"/>